<dbReference type="InterPro" id="IPR042094">
    <property type="entry name" value="T2SS_GspF_sf"/>
</dbReference>
<keyword evidence="9" id="KW-1185">Reference proteome</keyword>
<keyword evidence="2" id="KW-1003">Cell membrane</keyword>
<gene>
    <name evidence="8" type="ORF">SAMN04487779_103116</name>
</gene>
<keyword evidence="4 6" id="KW-1133">Transmembrane helix</keyword>
<evidence type="ECO:0000256" key="2">
    <source>
        <dbReference type="ARBA" id="ARBA00022475"/>
    </source>
</evidence>
<protein>
    <submittedName>
        <fullName evidence="8">Tight adherence protein B</fullName>
    </submittedName>
</protein>
<dbReference type="RefSeq" id="WP_090665077.1">
    <property type="nucleotide sequence ID" value="NZ_FMZX01000031.1"/>
</dbReference>
<dbReference type="Gene3D" id="1.20.81.30">
    <property type="entry name" value="Type II secretion system (T2SS), domain F"/>
    <property type="match status" value="1"/>
</dbReference>
<evidence type="ECO:0000313" key="9">
    <source>
        <dbReference type="Proteomes" id="UP000198925"/>
    </source>
</evidence>
<evidence type="ECO:0000259" key="7">
    <source>
        <dbReference type="Pfam" id="PF00482"/>
    </source>
</evidence>
<dbReference type="EMBL" id="FMZX01000031">
    <property type="protein sequence ID" value="SDE37413.1"/>
    <property type="molecule type" value="Genomic_DNA"/>
</dbReference>
<feature type="transmembrane region" description="Helical" evidence="6">
    <location>
        <begin position="84"/>
        <end position="103"/>
    </location>
</feature>
<evidence type="ECO:0000256" key="4">
    <source>
        <dbReference type="ARBA" id="ARBA00022989"/>
    </source>
</evidence>
<dbReference type="Proteomes" id="UP000198925">
    <property type="component" value="Unassembled WGS sequence"/>
</dbReference>
<reference evidence="8 9" key="1">
    <citation type="submission" date="2016-10" db="EMBL/GenBank/DDBJ databases">
        <authorList>
            <person name="de Groot N.N."/>
        </authorList>
    </citation>
    <scope>NUCLEOTIDE SEQUENCE [LARGE SCALE GENOMIC DNA]</scope>
    <source>
        <strain evidence="8 9">CPCC 100156</strain>
    </source>
</reference>
<feature type="transmembrane region" description="Helical" evidence="6">
    <location>
        <begin position="292"/>
        <end position="311"/>
    </location>
</feature>
<evidence type="ECO:0000256" key="5">
    <source>
        <dbReference type="ARBA" id="ARBA00023136"/>
    </source>
</evidence>
<feature type="transmembrane region" description="Helical" evidence="6">
    <location>
        <begin position="109"/>
        <end position="129"/>
    </location>
</feature>
<dbReference type="GO" id="GO:0005886">
    <property type="term" value="C:plasma membrane"/>
    <property type="evidence" value="ECO:0007669"/>
    <property type="project" value="UniProtKB-SubCell"/>
</dbReference>
<dbReference type="PANTHER" id="PTHR35007:SF1">
    <property type="entry name" value="PILUS ASSEMBLY PROTEIN"/>
    <property type="match status" value="1"/>
</dbReference>
<dbReference type="AlphaFoldDB" id="A0A1G7CDU5"/>
<name>A0A1G7CDU5_9PROT</name>
<feature type="transmembrane region" description="Helical" evidence="6">
    <location>
        <begin position="258"/>
        <end position="280"/>
    </location>
</feature>
<dbReference type="Pfam" id="PF00482">
    <property type="entry name" value="T2SSF"/>
    <property type="match status" value="1"/>
</dbReference>
<keyword evidence="3 6" id="KW-0812">Transmembrane</keyword>
<evidence type="ECO:0000256" key="6">
    <source>
        <dbReference type="SAM" id="Phobius"/>
    </source>
</evidence>
<evidence type="ECO:0000256" key="3">
    <source>
        <dbReference type="ARBA" id="ARBA00022692"/>
    </source>
</evidence>
<organism evidence="8 9">
    <name type="scientific">Belnapia rosea</name>
    <dbReference type="NCBI Taxonomy" id="938405"/>
    <lineage>
        <taxon>Bacteria</taxon>
        <taxon>Pseudomonadati</taxon>
        <taxon>Pseudomonadota</taxon>
        <taxon>Alphaproteobacteria</taxon>
        <taxon>Acetobacterales</taxon>
        <taxon>Roseomonadaceae</taxon>
        <taxon>Belnapia</taxon>
    </lineage>
</organism>
<evidence type="ECO:0000256" key="1">
    <source>
        <dbReference type="ARBA" id="ARBA00004651"/>
    </source>
</evidence>
<evidence type="ECO:0000313" key="8">
    <source>
        <dbReference type="EMBL" id="SDE37413.1"/>
    </source>
</evidence>
<comment type="subcellular location">
    <subcellularLocation>
        <location evidence="1">Cell membrane</location>
        <topology evidence="1">Multi-pass membrane protein</topology>
    </subcellularLocation>
</comment>
<sequence length="317" mass="33597">MPKALFLLLATLLLLSLLLGGIALAHGGSGRALRERVRALAETRQAAAPVLPSIRVGGTTHGALSLRLFRLLRFNPDIPNEQVLAWPVVVLLGLAAGCVAAWAGSGFLGLPLALLVAPVAALLTARLVFGWQHARYCDAVFQQIPDALGLMTRAIRAGLPLAEALRGISREIASPSREEFARVAGDMAIGRPIEAALARLYERTGLTEYAFLAVTLGLQAQTGGSLAETLENLAEMVRKRVAMVKRAKALAGEAKAQAGLLVILPFVAAAAMAAIQPFYIEAFTTNPTGQRMAMIGLGLMLLGLLMIRSMIRRAGRD</sequence>
<dbReference type="InterPro" id="IPR018076">
    <property type="entry name" value="T2SS_GspF_dom"/>
</dbReference>
<keyword evidence="5 6" id="KW-0472">Membrane</keyword>
<dbReference type="STRING" id="938405.SAMN02927895_05230"/>
<accession>A0A1G7CDU5</accession>
<proteinExistence type="predicted"/>
<feature type="domain" description="Type II secretion system protein GspF" evidence="7">
    <location>
        <begin position="149"/>
        <end position="272"/>
    </location>
</feature>
<dbReference type="PANTHER" id="PTHR35007">
    <property type="entry name" value="INTEGRAL MEMBRANE PROTEIN-RELATED"/>
    <property type="match status" value="1"/>
</dbReference>